<accession>A0A0A8YXY6</accession>
<proteinExistence type="predicted"/>
<organism evidence="1">
    <name type="scientific">Arundo donax</name>
    <name type="common">Giant reed</name>
    <name type="synonym">Donax arundinaceus</name>
    <dbReference type="NCBI Taxonomy" id="35708"/>
    <lineage>
        <taxon>Eukaryota</taxon>
        <taxon>Viridiplantae</taxon>
        <taxon>Streptophyta</taxon>
        <taxon>Embryophyta</taxon>
        <taxon>Tracheophyta</taxon>
        <taxon>Spermatophyta</taxon>
        <taxon>Magnoliopsida</taxon>
        <taxon>Liliopsida</taxon>
        <taxon>Poales</taxon>
        <taxon>Poaceae</taxon>
        <taxon>PACMAD clade</taxon>
        <taxon>Arundinoideae</taxon>
        <taxon>Arundineae</taxon>
        <taxon>Arundo</taxon>
    </lineage>
</organism>
<sequence>MTCLGFHESSEFSGVVLKQFLKKCNSELVYSIHLLHLVLQSTLTMATMNSRSWPSPMMLMR</sequence>
<name>A0A0A8YXY6_ARUDO</name>
<reference evidence="1" key="1">
    <citation type="submission" date="2014-09" db="EMBL/GenBank/DDBJ databases">
        <authorList>
            <person name="Magalhaes I.L.F."/>
            <person name="Oliveira U."/>
            <person name="Santos F.R."/>
            <person name="Vidigal T.H.D.A."/>
            <person name="Brescovit A.D."/>
            <person name="Santos A.J."/>
        </authorList>
    </citation>
    <scope>NUCLEOTIDE SEQUENCE</scope>
    <source>
        <tissue evidence="1">Shoot tissue taken approximately 20 cm above the soil surface</tissue>
    </source>
</reference>
<dbReference type="AlphaFoldDB" id="A0A0A8YXY6"/>
<protein>
    <submittedName>
        <fullName evidence="1">Uncharacterized protein</fullName>
    </submittedName>
</protein>
<evidence type="ECO:0000313" key="1">
    <source>
        <dbReference type="EMBL" id="JAD30278.1"/>
    </source>
</evidence>
<reference evidence="1" key="2">
    <citation type="journal article" date="2015" name="Data Brief">
        <title>Shoot transcriptome of the giant reed, Arundo donax.</title>
        <authorList>
            <person name="Barrero R.A."/>
            <person name="Guerrero F.D."/>
            <person name="Moolhuijzen P."/>
            <person name="Goolsby J.A."/>
            <person name="Tidwell J."/>
            <person name="Bellgard S.E."/>
            <person name="Bellgard M.I."/>
        </authorList>
    </citation>
    <scope>NUCLEOTIDE SEQUENCE</scope>
    <source>
        <tissue evidence="1">Shoot tissue taken approximately 20 cm above the soil surface</tissue>
    </source>
</reference>
<dbReference type="EMBL" id="GBRH01267617">
    <property type="protein sequence ID" value="JAD30278.1"/>
    <property type="molecule type" value="Transcribed_RNA"/>
</dbReference>